<dbReference type="SUPFAM" id="SSF54862">
    <property type="entry name" value="4Fe-4S ferredoxins"/>
    <property type="match status" value="1"/>
</dbReference>
<keyword evidence="11" id="KW-1185">Reference proteome</keyword>
<dbReference type="PANTHER" id="PTHR24960:SF79">
    <property type="entry name" value="PHOTOSYSTEM I IRON-SULFUR CENTER"/>
    <property type="match status" value="1"/>
</dbReference>
<dbReference type="InterPro" id="IPR029039">
    <property type="entry name" value="Flavoprotein-like_sf"/>
</dbReference>
<dbReference type="Proteomes" id="UP001198200">
    <property type="component" value="Unassembled WGS sequence"/>
</dbReference>
<comment type="cofactor">
    <cofactor evidence="1">
        <name>[4Fe-4S] cluster</name>
        <dbReference type="ChEBI" id="CHEBI:49883"/>
    </cofactor>
</comment>
<dbReference type="Pfam" id="PF13187">
    <property type="entry name" value="Fer4_9"/>
    <property type="match status" value="1"/>
</dbReference>
<evidence type="ECO:0000256" key="4">
    <source>
        <dbReference type="ARBA" id="ARBA00022485"/>
    </source>
</evidence>
<dbReference type="InterPro" id="IPR008254">
    <property type="entry name" value="Flavodoxin/NO_synth"/>
</dbReference>
<dbReference type="GO" id="GO:0016651">
    <property type="term" value="F:oxidoreductase activity, acting on NAD(P)H"/>
    <property type="evidence" value="ECO:0007669"/>
    <property type="project" value="UniProtKB-ARBA"/>
</dbReference>
<dbReference type="PROSITE" id="PS50902">
    <property type="entry name" value="FLAVODOXIN_LIKE"/>
    <property type="match status" value="1"/>
</dbReference>
<dbReference type="Gene3D" id="3.40.50.360">
    <property type="match status" value="1"/>
</dbReference>
<evidence type="ECO:0000256" key="6">
    <source>
        <dbReference type="ARBA" id="ARBA00023004"/>
    </source>
</evidence>
<keyword evidence="6" id="KW-0408">Iron</keyword>
<evidence type="ECO:0000256" key="5">
    <source>
        <dbReference type="ARBA" id="ARBA00022723"/>
    </source>
</evidence>
<dbReference type="PROSITE" id="PS00198">
    <property type="entry name" value="4FE4S_FER_1"/>
    <property type="match status" value="2"/>
</dbReference>
<dbReference type="GO" id="GO:0010181">
    <property type="term" value="F:FMN binding"/>
    <property type="evidence" value="ECO:0007669"/>
    <property type="project" value="InterPro"/>
</dbReference>
<feature type="domain" description="4Fe-4S ferredoxin-type" evidence="9">
    <location>
        <begin position="204"/>
        <end position="228"/>
    </location>
</feature>
<dbReference type="AlphaFoldDB" id="A0AAE3E757"/>
<reference evidence="10 11" key="1">
    <citation type="submission" date="2021-10" db="EMBL/GenBank/DDBJ databases">
        <title>Anaerobic single-cell dispensing facilitates the cultivation of human gut bacteria.</title>
        <authorList>
            <person name="Afrizal A."/>
        </authorList>
    </citation>
    <scope>NUCLEOTIDE SEQUENCE [LARGE SCALE GENOMIC DNA]</scope>
    <source>
        <strain evidence="10 11">CLA-AA-H224</strain>
    </source>
</reference>
<keyword evidence="5" id="KW-0479">Metal-binding</keyword>
<gene>
    <name evidence="10" type="ORF">LKD48_13035</name>
</gene>
<feature type="domain" description="4Fe-4S ferredoxin-type" evidence="9">
    <location>
        <begin position="172"/>
        <end position="200"/>
    </location>
</feature>
<dbReference type="InterPro" id="IPR047964">
    <property type="entry name" value="EFR1-like"/>
</dbReference>
<name>A0AAE3E757_9FIRM</name>
<evidence type="ECO:0000259" key="9">
    <source>
        <dbReference type="PROSITE" id="PS51379"/>
    </source>
</evidence>
<accession>A0AAE3E757</accession>
<keyword evidence="7" id="KW-0411">Iron-sulfur</keyword>
<comment type="caution">
    <text evidence="10">The sequence shown here is derived from an EMBL/GenBank/DDBJ whole genome shotgun (WGS) entry which is preliminary data.</text>
</comment>
<dbReference type="SUPFAM" id="SSF52218">
    <property type="entry name" value="Flavoproteins"/>
    <property type="match status" value="1"/>
</dbReference>
<evidence type="ECO:0000256" key="7">
    <source>
        <dbReference type="ARBA" id="ARBA00023014"/>
    </source>
</evidence>
<dbReference type="EMBL" id="JAJEQN010000039">
    <property type="protein sequence ID" value="MCC2222542.1"/>
    <property type="molecule type" value="Genomic_DNA"/>
</dbReference>
<dbReference type="PROSITE" id="PS51379">
    <property type="entry name" value="4FE4S_FER_2"/>
    <property type="match status" value="2"/>
</dbReference>
<dbReference type="InterPro" id="IPR017900">
    <property type="entry name" value="4Fe4S_Fe_S_CS"/>
</dbReference>
<comment type="function">
    <text evidence="2">Ferredoxins are iron-sulfur proteins that transfer electrons in a wide variety of metabolic reactions.</text>
</comment>
<dbReference type="PANTHER" id="PTHR24960">
    <property type="entry name" value="PHOTOSYSTEM I IRON-SULFUR CENTER-RELATED"/>
    <property type="match status" value="1"/>
</dbReference>
<evidence type="ECO:0000256" key="1">
    <source>
        <dbReference type="ARBA" id="ARBA00001966"/>
    </source>
</evidence>
<dbReference type="RefSeq" id="WP_262539040.1">
    <property type="nucleotide sequence ID" value="NZ_JAJEQN010000039.1"/>
</dbReference>
<dbReference type="GO" id="GO:0046872">
    <property type="term" value="F:metal ion binding"/>
    <property type="evidence" value="ECO:0007669"/>
    <property type="project" value="UniProtKB-KW"/>
</dbReference>
<proteinExistence type="predicted"/>
<protein>
    <recommendedName>
        <fullName evidence="3">Ferredoxin</fullName>
    </recommendedName>
</protein>
<evidence type="ECO:0000256" key="2">
    <source>
        <dbReference type="ARBA" id="ARBA00003532"/>
    </source>
</evidence>
<keyword evidence="4" id="KW-0004">4Fe-4S</keyword>
<dbReference type="InterPro" id="IPR050157">
    <property type="entry name" value="PSI_iron-sulfur_center"/>
</dbReference>
<dbReference type="InterPro" id="IPR017896">
    <property type="entry name" value="4Fe4S_Fe-S-bd"/>
</dbReference>
<dbReference type="NCBIfam" id="NF038196">
    <property type="entry name" value="ferrodoxin_EFR1"/>
    <property type="match status" value="1"/>
</dbReference>
<feature type="domain" description="Flavodoxin-like" evidence="8">
    <location>
        <begin position="3"/>
        <end position="147"/>
    </location>
</feature>
<dbReference type="GO" id="GO:0051539">
    <property type="term" value="F:4 iron, 4 sulfur cluster binding"/>
    <property type="evidence" value="ECO:0007669"/>
    <property type="project" value="UniProtKB-KW"/>
</dbReference>
<dbReference type="Gene3D" id="3.30.70.20">
    <property type="match status" value="1"/>
</dbReference>
<evidence type="ECO:0000256" key="3">
    <source>
        <dbReference type="ARBA" id="ARBA00013529"/>
    </source>
</evidence>
<sequence length="251" mass="27557">MKFYNIFFSPTGGTKKVANIVAKGTKLDAEEIDLIKEPDKLMKVNFEKEDLCLVAVPSYGGRIPSAVTDMFCNVKADGTKAILVAVFGNRAIDDTLLELQDVLEASGFVCIAGMEAVAEHSLMHQFGTGRPDQQDEKELLEFAAKIMQSDETQRTPKFPGNRPYREYGGVPLKPVANGKCTSCGLCAKECPEGAIPLNNPKLTDKNKCISCMHCVAVCPKKARDYSKFVSFIAGQKMKKVCSGRKENKLYL</sequence>
<evidence type="ECO:0000313" key="10">
    <source>
        <dbReference type="EMBL" id="MCC2222542.1"/>
    </source>
</evidence>
<evidence type="ECO:0000259" key="8">
    <source>
        <dbReference type="PROSITE" id="PS50902"/>
    </source>
</evidence>
<organism evidence="10 11">
    <name type="scientific">Anthropogastromicrobium aceti</name>
    <dbReference type="NCBI Taxonomy" id="2981768"/>
    <lineage>
        <taxon>Bacteria</taxon>
        <taxon>Bacillati</taxon>
        <taxon>Bacillota</taxon>
        <taxon>Clostridia</taxon>
        <taxon>Lachnospirales</taxon>
        <taxon>Lachnospiraceae</taxon>
        <taxon>Anthropogastromicrobium</taxon>
    </lineage>
</organism>
<evidence type="ECO:0000313" key="11">
    <source>
        <dbReference type="Proteomes" id="UP001198200"/>
    </source>
</evidence>